<evidence type="ECO:0000313" key="9">
    <source>
        <dbReference type="EMBL" id="AOW06462.1"/>
    </source>
</evidence>
<evidence type="ECO:0000256" key="3">
    <source>
        <dbReference type="ARBA" id="ARBA00007142"/>
    </source>
</evidence>
<comment type="similarity">
    <text evidence="3 7">Belongs to the RRT14 family.</text>
</comment>
<feature type="compositionally biased region" description="Acidic residues" evidence="8">
    <location>
        <begin position="136"/>
        <end position="150"/>
    </location>
</feature>
<evidence type="ECO:0000256" key="7">
    <source>
        <dbReference type="RuleBase" id="RU362137"/>
    </source>
</evidence>
<evidence type="ECO:0000256" key="6">
    <source>
        <dbReference type="ARBA" id="ARBA00023242"/>
    </source>
</evidence>
<evidence type="ECO:0000256" key="5">
    <source>
        <dbReference type="ARBA" id="ARBA00023163"/>
    </source>
</evidence>
<comment type="subcellular location">
    <subcellularLocation>
        <location evidence="2 7">Nucleus</location>
        <location evidence="2 7">Nucleolus</location>
    </subcellularLocation>
</comment>
<sequence length="178" mass="20441">MGVSSASEATVAKLLSRTLAPSEDVSRRVHKKKSATQRKLRQKEQKQKEELKLLLDKELADKKRKAEIKKNARLVRSYDVKESEYAMDEEQLQAQIMKHVNSKRGSHMLKSKQLAELTGRLPKPKVKHKTYPNYVEPEEEETESEGEDEFERYKGQPGLTPGLAPVDYESSDEEEVDE</sequence>
<evidence type="ECO:0000256" key="4">
    <source>
        <dbReference type="ARBA" id="ARBA00023015"/>
    </source>
</evidence>
<evidence type="ECO:0000256" key="8">
    <source>
        <dbReference type="SAM" id="MobiDB-lite"/>
    </source>
</evidence>
<evidence type="ECO:0000313" key="12">
    <source>
        <dbReference type="Proteomes" id="UP000256601"/>
    </source>
</evidence>
<reference evidence="10 12" key="2">
    <citation type="submission" date="2018-07" db="EMBL/GenBank/DDBJ databases">
        <title>Draft Genome Assemblies for Five Robust Yarrowia lipolytica Strains Exhibiting High Lipid Production and Pentose Sugar Utilization and Sugar Alcohol Secretion from Undetoxified Lignocellulosic Biomass Hydrolysates.</title>
        <authorList>
            <consortium name="DOE Joint Genome Institute"/>
            <person name="Walker C."/>
            <person name="Ryu S."/>
            <person name="Na H."/>
            <person name="Zane M."/>
            <person name="LaButti K."/>
            <person name="Lipzen A."/>
            <person name="Haridas S."/>
            <person name="Barry K."/>
            <person name="Grigoriev I.V."/>
            <person name="Quarterman J."/>
            <person name="Slininger P."/>
            <person name="Dien B."/>
            <person name="Trinh C.T."/>
        </authorList>
    </citation>
    <scope>NUCLEOTIDE SEQUENCE [LARGE SCALE GENOMIC DNA]</scope>
    <source>
        <strain evidence="10 12">YB392</strain>
    </source>
</reference>
<dbReference type="VEuPathDB" id="FungiDB:YALI0_F00902g"/>
<evidence type="ECO:0000256" key="2">
    <source>
        <dbReference type="ARBA" id="ARBA00004604"/>
    </source>
</evidence>
<feature type="compositionally biased region" description="Acidic residues" evidence="8">
    <location>
        <begin position="169"/>
        <end position="178"/>
    </location>
</feature>
<evidence type="ECO:0000313" key="10">
    <source>
        <dbReference type="EMBL" id="RDW25383.1"/>
    </source>
</evidence>
<dbReference type="InterPro" id="IPR031404">
    <property type="entry name" value="Rrt14"/>
</dbReference>
<feature type="region of interest" description="Disordered" evidence="8">
    <location>
        <begin position="21"/>
        <end position="47"/>
    </location>
</feature>
<dbReference type="Pfam" id="PF17075">
    <property type="entry name" value="RRT14"/>
    <property type="match status" value="1"/>
</dbReference>
<dbReference type="Proteomes" id="UP000256601">
    <property type="component" value="Unassembled WGS sequence"/>
</dbReference>
<dbReference type="AlphaFoldDB" id="A0A1D8NLE1"/>
<dbReference type="GeneID" id="2908223"/>
<evidence type="ECO:0000256" key="1">
    <source>
        <dbReference type="ARBA" id="ARBA00002711"/>
    </source>
</evidence>
<gene>
    <name evidence="7" type="primary">RRT14</name>
    <name evidence="10" type="ORF">B0I71DRAFT_175263</name>
    <name evidence="9" type="ORF">YALI1_F01430g</name>
</gene>
<reference evidence="9 11" key="1">
    <citation type="journal article" date="2016" name="PLoS ONE">
        <title>Sequence Assembly of Yarrowia lipolytica Strain W29/CLIB89 Shows Transposable Element Diversity.</title>
        <authorList>
            <person name="Magnan C."/>
            <person name="Yu J."/>
            <person name="Chang I."/>
            <person name="Jahn E."/>
            <person name="Kanomata Y."/>
            <person name="Wu J."/>
            <person name="Zeller M."/>
            <person name="Oakes M."/>
            <person name="Baldi P."/>
            <person name="Sandmeyer S."/>
        </authorList>
    </citation>
    <scope>NUCLEOTIDE SEQUENCE [LARGE SCALE GENOMIC DNA]</scope>
    <source>
        <strain evidence="9">CLIB89</strain>
        <strain evidence="11">CLIB89(W29)</strain>
    </source>
</reference>
<proteinExistence type="inferred from homology"/>
<evidence type="ECO:0000313" key="11">
    <source>
        <dbReference type="Proteomes" id="UP000182444"/>
    </source>
</evidence>
<organism evidence="9 11">
    <name type="scientific">Yarrowia lipolytica</name>
    <name type="common">Candida lipolytica</name>
    <dbReference type="NCBI Taxonomy" id="4952"/>
    <lineage>
        <taxon>Eukaryota</taxon>
        <taxon>Fungi</taxon>
        <taxon>Dikarya</taxon>
        <taxon>Ascomycota</taxon>
        <taxon>Saccharomycotina</taxon>
        <taxon>Dipodascomycetes</taxon>
        <taxon>Dipodascales</taxon>
        <taxon>Dipodascales incertae sedis</taxon>
        <taxon>Yarrowia</taxon>
    </lineage>
</organism>
<keyword evidence="5 7" id="KW-0804">Transcription</keyword>
<dbReference type="EMBL" id="CP017558">
    <property type="protein sequence ID" value="AOW06462.1"/>
    <property type="molecule type" value="Genomic_DNA"/>
</dbReference>
<name>A0A1D8NLE1_YARLL</name>
<dbReference type="VEuPathDB" id="FungiDB:YALI1_F01430g"/>
<dbReference type="KEGG" id="yli:2908223"/>
<protein>
    <recommendedName>
        <fullName evidence="7">Regulator of rDNA transcription 14</fullName>
    </recommendedName>
</protein>
<accession>A0A1D8NLE1</accession>
<keyword evidence="6 7" id="KW-0539">Nucleus</keyword>
<dbReference type="OrthoDB" id="4092374at2759"/>
<keyword evidence="4 7" id="KW-0805">Transcription regulation</keyword>
<comment type="function">
    <text evidence="1 7">Involved in ribosome biogenesis, probably through modulation of rDNA transcription.</text>
</comment>
<dbReference type="EMBL" id="KZ859004">
    <property type="protein sequence ID" value="RDW25383.1"/>
    <property type="molecule type" value="Genomic_DNA"/>
</dbReference>
<feature type="compositionally biased region" description="Basic residues" evidence="8">
    <location>
        <begin position="28"/>
        <end position="41"/>
    </location>
</feature>
<feature type="region of interest" description="Disordered" evidence="8">
    <location>
        <begin position="103"/>
        <end position="178"/>
    </location>
</feature>
<dbReference type="Proteomes" id="UP000182444">
    <property type="component" value="Chromosome 1F"/>
</dbReference>
<dbReference type="RefSeq" id="XP_504840.1">
    <property type="nucleotide sequence ID" value="XM_504840.1"/>
</dbReference>
<dbReference type="GO" id="GO:0005730">
    <property type="term" value="C:nucleolus"/>
    <property type="evidence" value="ECO:0007669"/>
    <property type="project" value="UniProtKB-SubCell"/>
</dbReference>